<gene>
    <name evidence="2" type="ORF">SAMN05421737_101203</name>
</gene>
<evidence type="ECO:0000313" key="3">
    <source>
        <dbReference type="Proteomes" id="UP000242662"/>
    </source>
</evidence>
<dbReference type="RefSeq" id="WP_176763726.1">
    <property type="nucleotide sequence ID" value="NZ_FMYM01000001.1"/>
</dbReference>
<organism evidence="2 3">
    <name type="scientific">Shouchella lonarensis</name>
    <dbReference type="NCBI Taxonomy" id="1464122"/>
    <lineage>
        <taxon>Bacteria</taxon>
        <taxon>Bacillati</taxon>
        <taxon>Bacillota</taxon>
        <taxon>Bacilli</taxon>
        <taxon>Bacillales</taxon>
        <taxon>Bacillaceae</taxon>
        <taxon>Shouchella</taxon>
    </lineage>
</organism>
<dbReference type="STRING" id="1464122.SAMN05421737_101203"/>
<feature type="region of interest" description="Disordered" evidence="1">
    <location>
        <begin position="1"/>
        <end position="25"/>
    </location>
</feature>
<feature type="compositionally biased region" description="Polar residues" evidence="1">
    <location>
        <begin position="1"/>
        <end position="20"/>
    </location>
</feature>
<evidence type="ECO:0000313" key="2">
    <source>
        <dbReference type="EMBL" id="SDB82644.1"/>
    </source>
</evidence>
<sequence length="94" mass="10543">MWNDASNKQGQSYTGQQNPFGSKKQSKITPTEIAIVTALLTNALSVQSILIDREQTVQVLLEGSLKNQQELARLMEQMKDIPVGDLFSSMLYRK</sequence>
<dbReference type="EMBL" id="FMYM01000001">
    <property type="protein sequence ID" value="SDB82644.1"/>
    <property type="molecule type" value="Genomic_DNA"/>
</dbReference>
<accession>A0A1G6GL39</accession>
<reference evidence="3" key="1">
    <citation type="submission" date="2016-09" db="EMBL/GenBank/DDBJ databases">
        <authorList>
            <person name="Varghese N."/>
            <person name="Submissions S."/>
        </authorList>
    </citation>
    <scope>NUCLEOTIDE SEQUENCE [LARGE SCALE GENOMIC DNA]</scope>
    <source>
        <strain evidence="3">25nlg</strain>
    </source>
</reference>
<dbReference type="Proteomes" id="UP000242662">
    <property type="component" value="Unassembled WGS sequence"/>
</dbReference>
<name>A0A1G6GL39_9BACI</name>
<evidence type="ECO:0000256" key="1">
    <source>
        <dbReference type="SAM" id="MobiDB-lite"/>
    </source>
</evidence>
<dbReference type="AlphaFoldDB" id="A0A1G6GL39"/>
<protein>
    <submittedName>
        <fullName evidence="2">Uncharacterized protein</fullName>
    </submittedName>
</protein>
<proteinExistence type="predicted"/>
<keyword evidence="3" id="KW-1185">Reference proteome</keyword>